<evidence type="ECO:0000313" key="3">
    <source>
        <dbReference type="Proteomes" id="UP000499080"/>
    </source>
</evidence>
<evidence type="ECO:0000313" key="1">
    <source>
        <dbReference type="EMBL" id="GBO25798.1"/>
    </source>
</evidence>
<organism evidence="2 3">
    <name type="scientific">Araneus ventricosus</name>
    <name type="common">Orbweaver spider</name>
    <name type="synonym">Epeira ventricosa</name>
    <dbReference type="NCBI Taxonomy" id="182803"/>
    <lineage>
        <taxon>Eukaryota</taxon>
        <taxon>Metazoa</taxon>
        <taxon>Ecdysozoa</taxon>
        <taxon>Arthropoda</taxon>
        <taxon>Chelicerata</taxon>
        <taxon>Arachnida</taxon>
        <taxon>Araneae</taxon>
        <taxon>Araneomorphae</taxon>
        <taxon>Entelegynae</taxon>
        <taxon>Araneoidea</taxon>
        <taxon>Araneidae</taxon>
        <taxon>Araneus</taxon>
    </lineage>
</organism>
<name>A0A4Y2VMG2_ARAVE</name>
<dbReference type="EMBL" id="BGPR01048792">
    <property type="protein sequence ID" value="GBO25798.1"/>
    <property type="molecule type" value="Genomic_DNA"/>
</dbReference>
<reference evidence="2 3" key="1">
    <citation type="journal article" date="2019" name="Sci. Rep.">
        <title>Orb-weaving spider Araneus ventricosus genome elucidates the spidroin gene catalogue.</title>
        <authorList>
            <person name="Kono N."/>
            <person name="Nakamura H."/>
            <person name="Ohtoshi R."/>
            <person name="Moran D.A.P."/>
            <person name="Shinohara A."/>
            <person name="Yoshida Y."/>
            <person name="Fujiwara M."/>
            <person name="Mori M."/>
            <person name="Tomita M."/>
            <person name="Arakawa K."/>
        </authorList>
    </citation>
    <scope>NUCLEOTIDE SEQUENCE [LARGE SCALE GENOMIC DNA]</scope>
</reference>
<comment type="caution">
    <text evidence="2">The sequence shown here is derived from an EMBL/GenBank/DDBJ whole genome shotgun (WGS) entry which is preliminary data.</text>
</comment>
<gene>
    <name evidence="2" type="ORF">AVEN_102312_1</name>
    <name evidence="1" type="ORF">AVEN_133404_1</name>
</gene>
<proteinExistence type="predicted"/>
<dbReference type="AlphaFoldDB" id="A0A4Y2VMG2"/>
<dbReference type="Proteomes" id="UP000499080">
    <property type="component" value="Unassembled WGS sequence"/>
</dbReference>
<protein>
    <submittedName>
        <fullName evidence="2">Uncharacterized protein</fullName>
    </submittedName>
</protein>
<accession>A0A4Y2VMG2</accession>
<dbReference type="EMBL" id="BGPR01048794">
    <property type="protein sequence ID" value="GBO25802.1"/>
    <property type="molecule type" value="Genomic_DNA"/>
</dbReference>
<evidence type="ECO:0000313" key="2">
    <source>
        <dbReference type="EMBL" id="GBO25802.1"/>
    </source>
</evidence>
<keyword evidence="3" id="KW-1185">Reference proteome</keyword>
<dbReference type="OrthoDB" id="6456045at2759"/>
<sequence length="198" mass="21941">MSSMKRCKKSVNRLGWNVLEAINDETKVLERKVWLGGKDKNVLVRNLTLSNANTFAEERKCGARPLNSGLSTHEPETLPLDQPESSIIYLDLWKSNQFTFTTDDAGIGILCLKQFLSIGVHSQRNFSKGTGETGDALSNENDFWDNSVENQGNHASATFIPHSSLLTTSPAIVKTNRGKRTDDAIKETLPEIPELHDG</sequence>